<evidence type="ECO:0000313" key="3">
    <source>
        <dbReference type="Proteomes" id="UP000318571"/>
    </source>
</evidence>
<dbReference type="STRING" id="6832.A0A553P4E8"/>
<gene>
    <name evidence="2" type="ORF">TCAL_17102</name>
</gene>
<evidence type="ECO:0000313" key="2">
    <source>
        <dbReference type="EMBL" id="TRY72559.1"/>
    </source>
</evidence>
<dbReference type="EMBL" id="VCGU01000008">
    <property type="protein sequence ID" value="TRY72559.1"/>
    <property type="molecule type" value="Genomic_DNA"/>
</dbReference>
<accession>A0A553P4E8</accession>
<dbReference type="AlphaFoldDB" id="A0A553P4E8"/>
<protein>
    <submittedName>
        <fullName evidence="2">Uncharacterized protein</fullName>
    </submittedName>
</protein>
<feature type="region of interest" description="Disordered" evidence="1">
    <location>
        <begin position="98"/>
        <end position="117"/>
    </location>
</feature>
<dbReference type="Proteomes" id="UP000318571">
    <property type="component" value="Chromosome 7"/>
</dbReference>
<reference evidence="2 3" key="1">
    <citation type="journal article" date="2018" name="Nat. Ecol. Evol.">
        <title>Genomic signatures of mitonuclear coevolution across populations of Tigriopus californicus.</title>
        <authorList>
            <person name="Barreto F.S."/>
            <person name="Watson E.T."/>
            <person name="Lima T.G."/>
            <person name="Willett C.S."/>
            <person name="Edmands S."/>
            <person name="Li W."/>
            <person name="Burton R.S."/>
        </authorList>
    </citation>
    <scope>NUCLEOTIDE SEQUENCE [LARGE SCALE GENOMIC DNA]</scope>
    <source>
        <strain evidence="2 3">San Diego</strain>
    </source>
</reference>
<dbReference type="InterPro" id="IPR008042">
    <property type="entry name" value="Retrotrans_Pao"/>
</dbReference>
<comment type="caution">
    <text evidence="2">The sequence shown here is derived from an EMBL/GenBank/DDBJ whole genome shotgun (WGS) entry which is preliminary data.</text>
</comment>
<keyword evidence="3" id="KW-1185">Reference proteome</keyword>
<name>A0A553P4E8_TIGCA</name>
<dbReference type="Pfam" id="PF05380">
    <property type="entry name" value="Peptidase_A17"/>
    <property type="match status" value="1"/>
</dbReference>
<proteinExistence type="predicted"/>
<sequence>MRFWVATVGSFKTKEALKALLVCAATAPLGHRRRAGHAQSVLAVTEDAAVFKIVVHVEGQGHVSKLWSFYGDVGMDEMELRRPKPTLGIVGLEPENLGRHHVDGGRGSSRRWNGRGDGSERVYELRDELAEQLVGLCHGDGREKTPRASKNEQVTKQLGVAGNEGPRLSGRKAGAGEEAGGAVAGVVDGAGGDEIGVVAFIKSSKGGRICTSFLRGESKVAPRQAKSIPRPELCASLRALQLLTESLSDLHYDFKNIYLYSDSLVVLGYLRNWGQRFSKYVT</sequence>
<organism evidence="2 3">
    <name type="scientific">Tigriopus californicus</name>
    <name type="common">Marine copepod</name>
    <dbReference type="NCBI Taxonomy" id="6832"/>
    <lineage>
        <taxon>Eukaryota</taxon>
        <taxon>Metazoa</taxon>
        <taxon>Ecdysozoa</taxon>
        <taxon>Arthropoda</taxon>
        <taxon>Crustacea</taxon>
        <taxon>Multicrustacea</taxon>
        <taxon>Hexanauplia</taxon>
        <taxon>Copepoda</taxon>
        <taxon>Harpacticoida</taxon>
        <taxon>Harpacticidae</taxon>
        <taxon>Tigriopus</taxon>
    </lineage>
</organism>
<evidence type="ECO:0000256" key="1">
    <source>
        <dbReference type="SAM" id="MobiDB-lite"/>
    </source>
</evidence>